<evidence type="ECO:0000313" key="2">
    <source>
        <dbReference type="EMBL" id="KPH73521.1"/>
    </source>
</evidence>
<keyword evidence="1" id="KW-0472">Membrane</keyword>
<name>A0ABR5MHM8_9BACI</name>
<gene>
    <name evidence="2" type="ORF">AFL42_12075</name>
</gene>
<feature type="transmembrane region" description="Helical" evidence="1">
    <location>
        <begin position="158"/>
        <end position="179"/>
    </location>
</feature>
<keyword evidence="3" id="KW-1185">Reference proteome</keyword>
<comment type="caution">
    <text evidence="2">The sequence shown here is derived from an EMBL/GenBank/DDBJ whole genome shotgun (WGS) entry which is preliminary data.</text>
</comment>
<dbReference type="RefSeq" id="WP_047184363.1">
    <property type="nucleotide sequence ID" value="NZ_JAHHXM010000008.1"/>
</dbReference>
<organism evidence="2 3">
    <name type="scientific">Oceanobacillus caeni</name>
    <dbReference type="NCBI Taxonomy" id="405946"/>
    <lineage>
        <taxon>Bacteria</taxon>
        <taxon>Bacillati</taxon>
        <taxon>Bacillota</taxon>
        <taxon>Bacilli</taxon>
        <taxon>Bacillales</taxon>
        <taxon>Bacillaceae</taxon>
        <taxon>Oceanobacillus</taxon>
    </lineage>
</organism>
<keyword evidence="1" id="KW-0812">Transmembrane</keyword>
<feature type="transmembrane region" description="Helical" evidence="1">
    <location>
        <begin position="86"/>
        <end position="108"/>
    </location>
</feature>
<evidence type="ECO:0008006" key="4">
    <source>
        <dbReference type="Google" id="ProtNLM"/>
    </source>
</evidence>
<accession>A0ABR5MHM8</accession>
<feature type="transmembrane region" description="Helical" evidence="1">
    <location>
        <begin position="186"/>
        <end position="209"/>
    </location>
</feature>
<dbReference type="Proteomes" id="UP000037854">
    <property type="component" value="Unassembled WGS sequence"/>
</dbReference>
<evidence type="ECO:0000256" key="1">
    <source>
        <dbReference type="SAM" id="Phobius"/>
    </source>
</evidence>
<feature type="transmembrane region" description="Helical" evidence="1">
    <location>
        <begin position="48"/>
        <end position="74"/>
    </location>
</feature>
<evidence type="ECO:0000313" key="3">
    <source>
        <dbReference type="Proteomes" id="UP000037854"/>
    </source>
</evidence>
<protein>
    <recommendedName>
        <fullName evidence="4">ABC transporter permease</fullName>
    </recommendedName>
</protein>
<keyword evidence="1" id="KW-1133">Transmembrane helix</keyword>
<dbReference type="EMBL" id="LGTK01000044">
    <property type="protein sequence ID" value="KPH73521.1"/>
    <property type="molecule type" value="Genomic_DNA"/>
</dbReference>
<proteinExistence type="predicted"/>
<reference evidence="2 3" key="1">
    <citation type="submission" date="2015-07" db="EMBL/GenBank/DDBJ databases">
        <title>High-quality draft genome sequence of Oceanobacillus caeni HM6, a bacillus isolated from a human feces.</title>
        <authorList>
            <person name="Kumar J."/>
            <person name="Verma M.K."/>
            <person name="Pandey R."/>
            <person name="Bhambi M."/>
            <person name="Chauhan N."/>
        </authorList>
    </citation>
    <scope>NUCLEOTIDE SEQUENCE [LARGE SCALE GENOMIC DNA]</scope>
    <source>
        <strain evidence="2 3">HM6</strain>
    </source>
</reference>
<sequence length="258" mass="28882">MKNFPKVARDMFWAQMIWTFGFLGVMFIINIVKIVINLVRGTEADGYYASVLIASNIFMIIIGLLAIYFLPYYVENGVTRKDYFKGALLASVGLSLAIPIITAIISIVEQFIVTTLLNINFRGIDIINEVVSDVDGNIIGDLVLSVILTPYVDPGSNWILAIGVFSLQLFIFYLIGWFISASFYRFGTVTGLLFILVAIMINLLKDYFLRISLGLPLSDRFSTLDSLPQGVTVLGLLLLIVFTVWIIRLLTRKVAIKM</sequence>
<feature type="transmembrane region" description="Helical" evidence="1">
    <location>
        <begin position="229"/>
        <end position="250"/>
    </location>
</feature>
<feature type="transmembrane region" description="Helical" evidence="1">
    <location>
        <begin position="12"/>
        <end position="36"/>
    </location>
</feature>